<protein>
    <recommendedName>
        <fullName evidence="3">histidine kinase</fullName>
        <ecNumber evidence="3">2.7.13.3</ecNumber>
    </recommendedName>
</protein>
<dbReference type="SUPFAM" id="SSF158472">
    <property type="entry name" value="HAMP domain-like"/>
    <property type="match status" value="1"/>
</dbReference>
<comment type="caution">
    <text evidence="11">The sequence shown here is derived from an EMBL/GenBank/DDBJ whole genome shotgun (WGS) entry which is preliminary data.</text>
</comment>
<evidence type="ECO:0000259" key="10">
    <source>
        <dbReference type="PROSITE" id="PS50885"/>
    </source>
</evidence>
<dbReference type="InterPro" id="IPR003661">
    <property type="entry name" value="HisK_dim/P_dom"/>
</dbReference>
<evidence type="ECO:0000256" key="3">
    <source>
        <dbReference type="ARBA" id="ARBA00012438"/>
    </source>
</evidence>
<evidence type="ECO:0000256" key="2">
    <source>
        <dbReference type="ARBA" id="ARBA00004370"/>
    </source>
</evidence>
<evidence type="ECO:0000256" key="4">
    <source>
        <dbReference type="ARBA" id="ARBA00022553"/>
    </source>
</evidence>
<dbReference type="Gene3D" id="1.10.287.130">
    <property type="match status" value="1"/>
</dbReference>
<comment type="subcellular location">
    <subcellularLocation>
        <location evidence="2">Membrane</location>
    </subcellularLocation>
</comment>
<accession>A0ABS0KX74</accession>
<dbReference type="PANTHER" id="PTHR42878">
    <property type="entry name" value="TWO-COMPONENT HISTIDINE KINASE"/>
    <property type="match status" value="1"/>
</dbReference>
<dbReference type="PROSITE" id="PS50109">
    <property type="entry name" value="HIS_KIN"/>
    <property type="match status" value="1"/>
</dbReference>
<organism evidence="11 12">
    <name type="scientific">Hymenobacter guriensis</name>
    <dbReference type="NCBI Taxonomy" id="2793065"/>
    <lineage>
        <taxon>Bacteria</taxon>
        <taxon>Pseudomonadati</taxon>
        <taxon>Bacteroidota</taxon>
        <taxon>Cytophagia</taxon>
        <taxon>Cytophagales</taxon>
        <taxon>Hymenobacteraceae</taxon>
        <taxon>Hymenobacter</taxon>
    </lineage>
</organism>
<dbReference type="SMART" id="SM00387">
    <property type="entry name" value="HATPase_c"/>
    <property type="match status" value="1"/>
</dbReference>
<dbReference type="InterPro" id="IPR004358">
    <property type="entry name" value="Sig_transdc_His_kin-like_C"/>
</dbReference>
<dbReference type="Proteomes" id="UP000601099">
    <property type="component" value="Unassembled WGS sequence"/>
</dbReference>
<dbReference type="InterPro" id="IPR036890">
    <property type="entry name" value="HATPase_C_sf"/>
</dbReference>
<dbReference type="Pfam" id="PF00512">
    <property type="entry name" value="HisKA"/>
    <property type="match status" value="1"/>
</dbReference>
<evidence type="ECO:0000256" key="5">
    <source>
        <dbReference type="ARBA" id="ARBA00022679"/>
    </source>
</evidence>
<evidence type="ECO:0000256" key="8">
    <source>
        <dbReference type="SAM" id="Phobius"/>
    </source>
</evidence>
<feature type="domain" description="Histidine kinase" evidence="9">
    <location>
        <begin position="286"/>
        <end position="497"/>
    </location>
</feature>
<proteinExistence type="predicted"/>
<dbReference type="PRINTS" id="PR00344">
    <property type="entry name" value="BCTRLSENSOR"/>
</dbReference>
<dbReference type="PANTHER" id="PTHR42878:SF15">
    <property type="entry name" value="BACTERIOPHYTOCHROME"/>
    <property type="match status" value="1"/>
</dbReference>
<dbReference type="InterPro" id="IPR050351">
    <property type="entry name" value="BphY/WalK/GraS-like"/>
</dbReference>
<evidence type="ECO:0000256" key="7">
    <source>
        <dbReference type="SAM" id="Coils"/>
    </source>
</evidence>
<dbReference type="EMBL" id="JADWYK010000001">
    <property type="protein sequence ID" value="MBG8552457.1"/>
    <property type="molecule type" value="Genomic_DNA"/>
</dbReference>
<dbReference type="InterPro" id="IPR003594">
    <property type="entry name" value="HATPase_dom"/>
</dbReference>
<keyword evidence="6" id="KW-0418">Kinase</keyword>
<keyword evidence="5" id="KW-0808">Transferase</keyword>
<feature type="domain" description="HAMP" evidence="10">
    <location>
        <begin position="219"/>
        <end position="271"/>
    </location>
</feature>
<keyword evidence="4" id="KW-0597">Phosphoprotein</keyword>
<evidence type="ECO:0000259" key="9">
    <source>
        <dbReference type="PROSITE" id="PS50109"/>
    </source>
</evidence>
<comment type="catalytic activity">
    <reaction evidence="1">
        <text>ATP + protein L-histidine = ADP + protein N-phospho-L-histidine.</text>
        <dbReference type="EC" id="2.7.13.3"/>
    </reaction>
</comment>
<keyword evidence="8" id="KW-0472">Membrane</keyword>
<name>A0ABS0KX74_9BACT</name>
<sequence length="509" mass="57638">MRLNLNTKILLGFGIALGVLLLTTGVAYFSNQRLAYYTRQVQHTYQVLQATSDLRTNLRDAQGSVRNYLLLNDTTYLPQFDLAEQDMNRQFNILRDLTRDNAQQQQRLDTLRRALDTDTRDLRMWTDRNASAPTARVMISRNQERLEIIRGMINRIKQSEDSLLAERDRNQDFYAQTTPIALLISAVLTLFIVGWLVSRIWQELAANAALQQELQEVNEQVAHRIGIIEHLAEQVVLGDYSVKIKDEERDNLGRLAGSLNRMTRQLSETFGALENRNKELDQFAYVASHDLKAPLRGVTTVVKWIEDELSGELSDKMRQYLDMMKGRLSRLEDLINGLLAYARIGRTEQKLEPVDVAALLDEVTDMVVPPDFHVRLPDSLPSALVADRLSLQQVFTNLIGNAVKYHHRGGGTITIGCREQKKFYEFSVADDGPGIAPEYHQKIFLMFQTLRDRHTAESTGIGLSIVKKIIDEQKGSIWVKSAAGEGAAFIFTWPKQALPARSDAPALAS</sequence>
<keyword evidence="8" id="KW-1133">Transmembrane helix</keyword>
<dbReference type="CDD" id="cd06225">
    <property type="entry name" value="HAMP"/>
    <property type="match status" value="1"/>
</dbReference>
<dbReference type="Gene3D" id="3.30.565.10">
    <property type="entry name" value="Histidine kinase-like ATPase, C-terminal domain"/>
    <property type="match status" value="1"/>
</dbReference>
<dbReference type="Gene3D" id="6.10.340.10">
    <property type="match status" value="1"/>
</dbReference>
<dbReference type="Pfam" id="PF05227">
    <property type="entry name" value="CHASE3"/>
    <property type="match status" value="1"/>
</dbReference>
<keyword evidence="8" id="KW-0812">Transmembrane</keyword>
<dbReference type="SUPFAM" id="SSF47384">
    <property type="entry name" value="Homodimeric domain of signal transducing histidine kinase"/>
    <property type="match status" value="1"/>
</dbReference>
<dbReference type="PROSITE" id="PS50885">
    <property type="entry name" value="HAMP"/>
    <property type="match status" value="1"/>
</dbReference>
<dbReference type="InterPro" id="IPR036097">
    <property type="entry name" value="HisK_dim/P_sf"/>
</dbReference>
<dbReference type="Pfam" id="PF02518">
    <property type="entry name" value="HATPase_c"/>
    <property type="match status" value="1"/>
</dbReference>
<dbReference type="SUPFAM" id="SSF55874">
    <property type="entry name" value="ATPase domain of HSP90 chaperone/DNA topoisomerase II/histidine kinase"/>
    <property type="match status" value="1"/>
</dbReference>
<dbReference type="InterPro" id="IPR007891">
    <property type="entry name" value="CHASE3"/>
</dbReference>
<dbReference type="InterPro" id="IPR003660">
    <property type="entry name" value="HAMP_dom"/>
</dbReference>
<evidence type="ECO:0000313" key="11">
    <source>
        <dbReference type="EMBL" id="MBG8552457.1"/>
    </source>
</evidence>
<keyword evidence="12" id="KW-1185">Reference proteome</keyword>
<dbReference type="CDD" id="cd00082">
    <property type="entry name" value="HisKA"/>
    <property type="match status" value="1"/>
</dbReference>
<dbReference type="SMART" id="SM00304">
    <property type="entry name" value="HAMP"/>
    <property type="match status" value="1"/>
</dbReference>
<dbReference type="InterPro" id="IPR005467">
    <property type="entry name" value="His_kinase_dom"/>
</dbReference>
<dbReference type="SMART" id="SM00388">
    <property type="entry name" value="HisKA"/>
    <property type="match status" value="1"/>
</dbReference>
<keyword evidence="7" id="KW-0175">Coiled coil</keyword>
<evidence type="ECO:0000256" key="1">
    <source>
        <dbReference type="ARBA" id="ARBA00000085"/>
    </source>
</evidence>
<evidence type="ECO:0000256" key="6">
    <source>
        <dbReference type="ARBA" id="ARBA00022777"/>
    </source>
</evidence>
<dbReference type="RefSeq" id="WP_196953490.1">
    <property type="nucleotide sequence ID" value="NZ_JADWYK010000001.1"/>
</dbReference>
<gene>
    <name evidence="11" type="ORF">I5L79_02815</name>
</gene>
<feature type="coiled-coil region" evidence="7">
    <location>
        <begin position="94"/>
        <end position="121"/>
    </location>
</feature>
<dbReference type="CDD" id="cd19410">
    <property type="entry name" value="HK9-like_sensor"/>
    <property type="match status" value="1"/>
</dbReference>
<reference evidence="11 12" key="1">
    <citation type="submission" date="2020-11" db="EMBL/GenBank/DDBJ databases">
        <title>Hymenobacter sp.</title>
        <authorList>
            <person name="Kim M.K."/>
        </authorList>
    </citation>
    <scope>NUCLEOTIDE SEQUENCE [LARGE SCALE GENOMIC DNA]</scope>
    <source>
        <strain evidence="11 12">BT594</strain>
    </source>
</reference>
<dbReference type="EC" id="2.7.13.3" evidence="3"/>
<feature type="transmembrane region" description="Helical" evidence="8">
    <location>
        <begin position="173"/>
        <end position="197"/>
    </location>
</feature>
<evidence type="ECO:0000313" key="12">
    <source>
        <dbReference type="Proteomes" id="UP000601099"/>
    </source>
</evidence>